<comment type="similarity">
    <text evidence="2">Belongs to the DtxR/MntR family.</text>
</comment>
<feature type="domain" description="HTH dtxR-type" evidence="15">
    <location>
        <begin position="1"/>
        <end position="64"/>
    </location>
</feature>
<dbReference type="SUPFAM" id="SSF50037">
    <property type="entry name" value="C-terminal domain of transcriptional repressors"/>
    <property type="match status" value="1"/>
</dbReference>
<dbReference type="RefSeq" id="WP_112748415.1">
    <property type="nucleotide sequence ID" value="NZ_QMFY01000010.1"/>
</dbReference>
<dbReference type="Pfam" id="PF01325">
    <property type="entry name" value="Fe_dep_repress"/>
    <property type="match status" value="1"/>
</dbReference>
<evidence type="ECO:0000256" key="1">
    <source>
        <dbReference type="ARBA" id="ARBA00004496"/>
    </source>
</evidence>
<comment type="caution">
    <text evidence="16">The sequence shown here is derived from an EMBL/GenBank/DDBJ whole genome shotgun (WGS) entry which is preliminary data.</text>
</comment>
<comment type="subunit">
    <text evidence="3">Homodimer.</text>
</comment>
<evidence type="ECO:0000256" key="2">
    <source>
        <dbReference type="ARBA" id="ARBA00007871"/>
    </source>
</evidence>
<keyword evidence="17" id="KW-1185">Reference proteome</keyword>
<dbReference type="EMBL" id="QMFY01000010">
    <property type="protein sequence ID" value="RAV99628.1"/>
    <property type="molecule type" value="Genomic_DNA"/>
</dbReference>
<dbReference type="Pfam" id="PF02742">
    <property type="entry name" value="Fe_dep_repr_C"/>
    <property type="match status" value="1"/>
</dbReference>
<dbReference type="Proteomes" id="UP000251889">
    <property type="component" value="Unassembled WGS sequence"/>
</dbReference>
<dbReference type="Gene3D" id="1.10.10.10">
    <property type="entry name" value="Winged helix-like DNA-binding domain superfamily/Winged helix DNA-binding domain"/>
    <property type="match status" value="1"/>
</dbReference>
<reference evidence="16 17" key="1">
    <citation type="submission" date="2018-06" db="EMBL/GenBank/DDBJ databases">
        <title>Chryseolinea flavus sp. nov., a member of the phylum Bacteroidetes isolated from soil.</title>
        <authorList>
            <person name="Li Y."/>
            <person name="Wang J."/>
        </authorList>
    </citation>
    <scope>NUCLEOTIDE SEQUENCE [LARGE SCALE GENOMIC DNA]</scope>
    <source>
        <strain evidence="16 17">SDU1-6</strain>
    </source>
</reference>
<evidence type="ECO:0000313" key="16">
    <source>
        <dbReference type="EMBL" id="RAV99628.1"/>
    </source>
</evidence>
<keyword evidence="6" id="KW-0678">Repressor</keyword>
<evidence type="ECO:0000256" key="11">
    <source>
        <dbReference type="ARBA" id="ARBA00023163"/>
    </source>
</evidence>
<evidence type="ECO:0000256" key="9">
    <source>
        <dbReference type="ARBA" id="ARBA00023125"/>
    </source>
</evidence>
<dbReference type="AlphaFoldDB" id="A0A364XZ98"/>
<keyword evidence="10" id="KW-0010">Activator</keyword>
<dbReference type="SMART" id="SM00529">
    <property type="entry name" value="HTH_DTXR"/>
    <property type="match status" value="1"/>
</dbReference>
<dbReference type="Gene3D" id="1.10.60.10">
    <property type="entry name" value="Iron dependent repressor, metal binding and dimerisation domain"/>
    <property type="match status" value="1"/>
</dbReference>
<dbReference type="InterPro" id="IPR001367">
    <property type="entry name" value="Fe_dep_repressor"/>
</dbReference>
<dbReference type="InterPro" id="IPR007167">
    <property type="entry name" value="Fe-transptr_FeoA-like"/>
</dbReference>
<evidence type="ECO:0000256" key="8">
    <source>
        <dbReference type="ARBA" id="ARBA00023015"/>
    </source>
</evidence>
<evidence type="ECO:0000256" key="4">
    <source>
        <dbReference type="ARBA" id="ARBA00022386"/>
    </source>
</evidence>
<dbReference type="PANTHER" id="PTHR33238">
    <property type="entry name" value="IRON (METAL) DEPENDENT REPRESSOR, DTXR FAMILY"/>
    <property type="match status" value="1"/>
</dbReference>
<evidence type="ECO:0000256" key="5">
    <source>
        <dbReference type="ARBA" id="ARBA00022490"/>
    </source>
</evidence>
<comment type="subcellular location">
    <subcellularLocation>
        <location evidence="1">Cytoplasm</location>
    </subcellularLocation>
</comment>
<dbReference type="InterPro" id="IPR008988">
    <property type="entry name" value="Transcriptional_repressor_C"/>
</dbReference>
<evidence type="ECO:0000256" key="7">
    <source>
        <dbReference type="ARBA" id="ARBA00023004"/>
    </source>
</evidence>
<dbReference type="InterPro" id="IPR036421">
    <property type="entry name" value="Fe_dep_repressor_sf"/>
</dbReference>
<dbReference type="Gene3D" id="2.30.30.90">
    <property type="match status" value="1"/>
</dbReference>
<keyword evidence="8" id="KW-0805">Transcription regulation</keyword>
<dbReference type="SUPFAM" id="SSF46785">
    <property type="entry name" value="Winged helix' DNA-binding domain"/>
    <property type="match status" value="1"/>
</dbReference>
<dbReference type="SMART" id="SM00899">
    <property type="entry name" value="FeoA"/>
    <property type="match status" value="1"/>
</dbReference>
<proteinExistence type="inferred from homology"/>
<gene>
    <name evidence="16" type="ORF">DQQ10_18705</name>
</gene>
<keyword evidence="5" id="KW-0963">Cytoplasm</keyword>
<evidence type="ECO:0000256" key="13">
    <source>
        <dbReference type="ARBA" id="ARBA00025185"/>
    </source>
</evidence>
<evidence type="ECO:0000256" key="10">
    <source>
        <dbReference type="ARBA" id="ARBA00023159"/>
    </source>
</evidence>
<dbReference type="GO" id="GO:0003677">
    <property type="term" value="F:DNA binding"/>
    <property type="evidence" value="ECO:0007669"/>
    <property type="project" value="UniProtKB-KW"/>
</dbReference>
<dbReference type="GO" id="GO:0046983">
    <property type="term" value="F:protein dimerization activity"/>
    <property type="evidence" value="ECO:0007669"/>
    <property type="project" value="InterPro"/>
</dbReference>
<dbReference type="GO" id="GO:0046914">
    <property type="term" value="F:transition metal ion binding"/>
    <property type="evidence" value="ECO:0007669"/>
    <property type="project" value="InterPro"/>
</dbReference>
<evidence type="ECO:0000256" key="6">
    <source>
        <dbReference type="ARBA" id="ARBA00022491"/>
    </source>
</evidence>
<accession>A0A364XZ98</accession>
<dbReference type="PANTHER" id="PTHR33238:SF11">
    <property type="entry name" value="TRANSCRIPTIONAL REGULATOR MNTR"/>
    <property type="match status" value="1"/>
</dbReference>
<sequence length="218" mass="24553">MLSFTEENYLKSIYHLSNGGTQAVLTNALAESMNTKAASVTDMVKKLSTKGMISYEKYYGVKITRVGKTEALMIIRKHRLWETFLVQTLQFNWDEVHEVAEQLEHIQSPLLIEKLDDFLGHPRTDPHGHPIPDKAGKIVEIKQVILSTCALRKKVMVRAVRNGSPSFLQYLSKIGVYIGATLTIVDKVEFDGSLEITIDGKKKVFISRDAAENLMVTE</sequence>
<keyword evidence="7" id="KW-0408">Iron</keyword>
<name>A0A364XZ98_9BACT</name>
<dbReference type="GO" id="GO:0005737">
    <property type="term" value="C:cytoplasm"/>
    <property type="evidence" value="ECO:0007669"/>
    <property type="project" value="UniProtKB-SubCell"/>
</dbReference>
<dbReference type="InterPro" id="IPR022687">
    <property type="entry name" value="HTH_DTXR"/>
</dbReference>
<dbReference type="InterPro" id="IPR038157">
    <property type="entry name" value="FeoA_core_dom"/>
</dbReference>
<organism evidence="16 17">
    <name type="scientific">Pseudochryseolinea flava</name>
    <dbReference type="NCBI Taxonomy" id="2059302"/>
    <lineage>
        <taxon>Bacteria</taxon>
        <taxon>Pseudomonadati</taxon>
        <taxon>Bacteroidota</taxon>
        <taxon>Cytophagia</taxon>
        <taxon>Cytophagales</taxon>
        <taxon>Fulvivirgaceae</taxon>
        <taxon>Pseudochryseolinea</taxon>
    </lineage>
</organism>
<dbReference type="Pfam" id="PF04023">
    <property type="entry name" value="FeoA"/>
    <property type="match status" value="1"/>
</dbReference>
<dbReference type="GO" id="GO:0003700">
    <property type="term" value="F:DNA-binding transcription factor activity"/>
    <property type="evidence" value="ECO:0007669"/>
    <property type="project" value="InterPro"/>
</dbReference>
<evidence type="ECO:0000256" key="14">
    <source>
        <dbReference type="ARBA" id="ARBA00032593"/>
    </source>
</evidence>
<evidence type="ECO:0000256" key="3">
    <source>
        <dbReference type="ARBA" id="ARBA00011738"/>
    </source>
</evidence>
<dbReference type="SUPFAM" id="SSF47979">
    <property type="entry name" value="Iron-dependent repressor protein, dimerization domain"/>
    <property type="match status" value="1"/>
</dbReference>
<dbReference type="InterPro" id="IPR036388">
    <property type="entry name" value="WH-like_DNA-bd_sf"/>
</dbReference>
<dbReference type="PROSITE" id="PS50944">
    <property type="entry name" value="HTH_DTXR"/>
    <property type="match status" value="1"/>
</dbReference>
<evidence type="ECO:0000313" key="17">
    <source>
        <dbReference type="Proteomes" id="UP000251889"/>
    </source>
</evidence>
<dbReference type="OrthoDB" id="9791355at2"/>
<evidence type="ECO:0000259" key="15">
    <source>
        <dbReference type="PROSITE" id="PS50944"/>
    </source>
</evidence>
<dbReference type="InterPro" id="IPR050536">
    <property type="entry name" value="DtxR_MntR_Metal-Reg"/>
</dbReference>
<protein>
    <recommendedName>
        <fullName evidence="4">Transcriptional regulator MntR</fullName>
    </recommendedName>
    <alternativeName>
        <fullName evidence="14">Manganese transport regulator</fullName>
    </alternativeName>
</protein>
<keyword evidence="12" id="KW-0464">Manganese</keyword>
<comment type="function">
    <text evidence="13">In the presence of manganese, represses expression of mntH and mntS. Up-regulates expression of mntP.</text>
</comment>
<dbReference type="InterPro" id="IPR036390">
    <property type="entry name" value="WH_DNA-bd_sf"/>
</dbReference>
<evidence type="ECO:0000256" key="12">
    <source>
        <dbReference type="ARBA" id="ARBA00023211"/>
    </source>
</evidence>
<keyword evidence="9" id="KW-0238">DNA-binding</keyword>
<keyword evidence="11" id="KW-0804">Transcription</keyword>
<dbReference type="InterPro" id="IPR022689">
    <property type="entry name" value="Iron_dep_repressor"/>
</dbReference>